<dbReference type="PROSITE" id="PS01132">
    <property type="entry name" value="ACTINS_ACT_LIKE"/>
    <property type="match status" value="1"/>
</dbReference>
<dbReference type="FunFam" id="3.30.420.40:FF:000050">
    <property type="entry name" value="Actin, alpha skeletal muscle"/>
    <property type="match status" value="1"/>
</dbReference>
<keyword evidence="8" id="KW-1185">Reference proteome</keyword>
<evidence type="ECO:0000256" key="3">
    <source>
        <dbReference type="ARBA" id="ARBA00022490"/>
    </source>
</evidence>
<dbReference type="InterPro" id="IPR020902">
    <property type="entry name" value="Actin/actin-like_CS"/>
</dbReference>
<proteinExistence type="inferred from homology"/>
<organism evidence="8 9">
    <name type="scientific">Plectus sambesii</name>
    <dbReference type="NCBI Taxonomy" id="2011161"/>
    <lineage>
        <taxon>Eukaryota</taxon>
        <taxon>Metazoa</taxon>
        <taxon>Ecdysozoa</taxon>
        <taxon>Nematoda</taxon>
        <taxon>Chromadorea</taxon>
        <taxon>Plectida</taxon>
        <taxon>Plectina</taxon>
        <taxon>Plectoidea</taxon>
        <taxon>Plectidae</taxon>
        <taxon>Plectus</taxon>
    </lineage>
</organism>
<dbReference type="SMART" id="SM00268">
    <property type="entry name" value="ACTIN"/>
    <property type="match status" value="1"/>
</dbReference>
<dbReference type="GO" id="GO:0005524">
    <property type="term" value="F:ATP binding"/>
    <property type="evidence" value="ECO:0007669"/>
    <property type="project" value="UniProtKB-KW"/>
</dbReference>
<dbReference type="WBParaSite" id="PSAMB.scaffold3449size18225.g21508.t1">
    <property type="protein sequence ID" value="PSAMB.scaffold3449size18225.g21508.t1"/>
    <property type="gene ID" value="PSAMB.scaffold3449size18225.g21508"/>
</dbReference>
<evidence type="ECO:0000256" key="4">
    <source>
        <dbReference type="ARBA" id="ARBA00022741"/>
    </source>
</evidence>
<reference evidence="9" key="1">
    <citation type="submission" date="2022-11" db="UniProtKB">
        <authorList>
            <consortium name="WormBaseParasite"/>
        </authorList>
    </citation>
    <scope>IDENTIFICATION</scope>
</reference>
<dbReference type="FunFam" id="3.90.640.10:FF:000006">
    <property type="entry name" value="Actin-related protein 3 (ARP3)"/>
    <property type="match status" value="1"/>
</dbReference>
<protein>
    <submittedName>
        <fullName evidence="9">Actin-related protein 3</fullName>
    </submittedName>
</protein>
<dbReference type="GO" id="GO:0031252">
    <property type="term" value="C:cell leading edge"/>
    <property type="evidence" value="ECO:0007669"/>
    <property type="project" value="UniProtKB-ARBA"/>
</dbReference>
<keyword evidence="5" id="KW-0067">ATP-binding</keyword>
<dbReference type="InterPro" id="IPR004000">
    <property type="entry name" value="Actin"/>
</dbReference>
<dbReference type="SUPFAM" id="SSF53067">
    <property type="entry name" value="Actin-like ATPase domain"/>
    <property type="match status" value="2"/>
</dbReference>
<dbReference type="Pfam" id="PF00022">
    <property type="entry name" value="Actin"/>
    <property type="match status" value="1"/>
</dbReference>
<dbReference type="AlphaFoldDB" id="A0A914W7H1"/>
<keyword evidence="6" id="KW-0009">Actin-binding</keyword>
<dbReference type="GO" id="GO:0005737">
    <property type="term" value="C:cytoplasm"/>
    <property type="evidence" value="ECO:0007669"/>
    <property type="project" value="UniProtKB-SubCell"/>
</dbReference>
<dbReference type="PANTHER" id="PTHR11937">
    <property type="entry name" value="ACTIN"/>
    <property type="match status" value="1"/>
</dbReference>
<evidence type="ECO:0000256" key="6">
    <source>
        <dbReference type="ARBA" id="ARBA00023203"/>
    </source>
</evidence>
<evidence type="ECO:0000313" key="9">
    <source>
        <dbReference type="WBParaSite" id="PSAMB.scaffold3449size18225.g21508.t1"/>
    </source>
</evidence>
<comment type="similarity">
    <text evidence="2 7">Belongs to the actin family.</text>
</comment>
<evidence type="ECO:0000256" key="1">
    <source>
        <dbReference type="ARBA" id="ARBA00004496"/>
    </source>
</evidence>
<keyword evidence="3" id="KW-0963">Cytoplasm</keyword>
<dbReference type="Gene3D" id="3.90.640.10">
    <property type="entry name" value="Actin, Chain A, domain 4"/>
    <property type="match status" value="1"/>
</dbReference>
<name>A0A914W7H1_9BILA</name>
<evidence type="ECO:0000313" key="8">
    <source>
        <dbReference type="Proteomes" id="UP000887566"/>
    </source>
</evidence>
<evidence type="ECO:0000256" key="2">
    <source>
        <dbReference type="ARBA" id="ARBA00006752"/>
    </source>
</evidence>
<dbReference type="Proteomes" id="UP000887566">
    <property type="component" value="Unplaced"/>
</dbReference>
<evidence type="ECO:0000256" key="7">
    <source>
        <dbReference type="RuleBase" id="RU000487"/>
    </source>
</evidence>
<dbReference type="GO" id="GO:0003779">
    <property type="term" value="F:actin binding"/>
    <property type="evidence" value="ECO:0007669"/>
    <property type="project" value="UniProtKB-KW"/>
</dbReference>
<keyword evidence="4" id="KW-0547">Nucleotide-binding</keyword>
<sequence>YPIRHGIVEDWDLMEKFWEQCIFKYLRAEPEDHYFLLTEPPLNTPENREYTAEIMFESFNVPGLYIAVQAVLALAASWQSRDLGQRSLTGLVIDSGDGVTHCIPVAEGYVIGSCIKHIPIAGRDITYFIQSLLRDREVGIPPEQSLETAKAIKEKYCYVCPDIAREFQKYDTDASKWLKTYDSVNHITKKPFAIDVGYERFLGPEIFFHPEFANPDFTTPISETVDSVIQQCPIDVRRGLYENIVLSGGSTMFKDFARRMQRDIKRVSDNRLAICEQLSGGRLKPKPIDVQVVSHKMQRYAVWFGGSMLGSTAEFYQVAHTKAEYMEKGPSICRHNPVFGALT</sequence>
<evidence type="ECO:0000256" key="5">
    <source>
        <dbReference type="ARBA" id="ARBA00022840"/>
    </source>
</evidence>
<comment type="subcellular location">
    <subcellularLocation>
        <location evidence="1">Cytoplasm</location>
    </subcellularLocation>
</comment>
<dbReference type="Gene3D" id="3.30.420.40">
    <property type="match status" value="2"/>
</dbReference>
<accession>A0A914W7H1</accession>
<dbReference type="InterPro" id="IPR043129">
    <property type="entry name" value="ATPase_NBD"/>
</dbReference>
<dbReference type="CDD" id="cd10221">
    <property type="entry name" value="ASKHA_NBD_Arp3-like"/>
    <property type="match status" value="1"/>
</dbReference>